<gene>
    <name evidence="2" type="ORF">GcM3_089024</name>
</gene>
<accession>A0A420IJ06</accession>
<organism evidence="2 3">
    <name type="scientific">Golovinomyces cichoracearum</name>
    <dbReference type="NCBI Taxonomy" id="62708"/>
    <lineage>
        <taxon>Eukaryota</taxon>
        <taxon>Fungi</taxon>
        <taxon>Dikarya</taxon>
        <taxon>Ascomycota</taxon>
        <taxon>Pezizomycotina</taxon>
        <taxon>Leotiomycetes</taxon>
        <taxon>Erysiphales</taxon>
        <taxon>Erysiphaceae</taxon>
        <taxon>Golovinomyces</taxon>
    </lineage>
</organism>
<protein>
    <recommendedName>
        <fullName evidence="1">DDE-1 domain-containing protein</fullName>
    </recommendedName>
</protein>
<dbReference type="AlphaFoldDB" id="A0A420IJ06"/>
<dbReference type="InterPro" id="IPR004875">
    <property type="entry name" value="DDE_SF_endonuclease_dom"/>
</dbReference>
<evidence type="ECO:0000259" key="1">
    <source>
        <dbReference type="Pfam" id="PF03184"/>
    </source>
</evidence>
<name>A0A420IJ06_9PEZI</name>
<dbReference type="Proteomes" id="UP000283383">
    <property type="component" value="Unassembled WGS sequence"/>
</dbReference>
<keyword evidence="3" id="KW-1185">Reference proteome</keyword>
<feature type="non-terminal residue" evidence="2">
    <location>
        <position position="1"/>
    </location>
</feature>
<proteinExistence type="predicted"/>
<evidence type="ECO:0000313" key="2">
    <source>
        <dbReference type="EMBL" id="RKF74483.1"/>
    </source>
</evidence>
<evidence type="ECO:0000313" key="3">
    <source>
        <dbReference type="Proteomes" id="UP000283383"/>
    </source>
</evidence>
<dbReference type="EMBL" id="MCBQ01008947">
    <property type="protein sequence ID" value="RKF74483.1"/>
    <property type="molecule type" value="Genomic_DNA"/>
</dbReference>
<sequence length="135" mass="15242">LLSSYSQKSELFVSFKISVQRSFPVTEQVKYSDNGIEITGYEPLPKRLLLLDGHSTHVSLEFIQKADSFRTLLLKLPSHSTQLLQPLYVALFSTLKEDYMGEISRWSHSGHNILSKSAFVKMFGTIHDGSFTTTA</sequence>
<comment type="caution">
    <text evidence="2">The sequence shown here is derived from an EMBL/GenBank/DDBJ whole genome shotgun (WGS) entry which is preliminary data.</text>
</comment>
<dbReference type="STRING" id="62708.A0A420IJ06"/>
<dbReference type="Pfam" id="PF03184">
    <property type="entry name" value="DDE_1"/>
    <property type="match status" value="1"/>
</dbReference>
<dbReference type="GO" id="GO:0003676">
    <property type="term" value="F:nucleic acid binding"/>
    <property type="evidence" value="ECO:0007669"/>
    <property type="project" value="InterPro"/>
</dbReference>
<feature type="domain" description="DDE-1" evidence="1">
    <location>
        <begin position="45"/>
        <end position="116"/>
    </location>
</feature>
<reference evidence="2 3" key="1">
    <citation type="journal article" date="2018" name="BMC Genomics">
        <title>Comparative genome analyses reveal sequence features reflecting distinct modes of host-adaptation between dicot and monocot powdery mildew.</title>
        <authorList>
            <person name="Wu Y."/>
            <person name="Ma X."/>
            <person name="Pan Z."/>
            <person name="Kale S.D."/>
            <person name="Song Y."/>
            <person name="King H."/>
            <person name="Zhang Q."/>
            <person name="Presley C."/>
            <person name="Deng X."/>
            <person name="Wei C.I."/>
            <person name="Xiao S."/>
        </authorList>
    </citation>
    <scope>NUCLEOTIDE SEQUENCE [LARGE SCALE GENOMIC DNA]</scope>
    <source>
        <strain evidence="2">UMSG3</strain>
    </source>
</reference>